<dbReference type="Pfam" id="PF07336">
    <property type="entry name" value="ABATE"/>
    <property type="match status" value="1"/>
</dbReference>
<reference evidence="3" key="1">
    <citation type="journal article" date="2019" name="Int. J. Syst. Evol. Microbiol.">
        <title>The Global Catalogue of Microorganisms (GCM) 10K type strain sequencing project: providing services to taxonomists for standard genome sequencing and annotation.</title>
        <authorList>
            <consortium name="The Broad Institute Genomics Platform"/>
            <consortium name="The Broad Institute Genome Sequencing Center for Infectious Disease"/>
            <person name="Wu L."/>
            <person name="Ma J."/>
        </authorList>
    </citation>
    <scope>NUCLEOTIDE SEQUENCE [LARGE SCALE GENOMIC DNA]</scope>
    <source>
        <strain evidence="3">JCM 14545</strain>
    </source>
</reference>
<dbReference type="SUPFAM" id="SSF160904">
    <property type="entry name" value="Jann2411-like"/>
    <property type="match status" value="1"/>
</dbReference>
<dbReference type="InterPro" id="IPR021005">
    <property type="entry name" value="Znf_CGNR"/>
</dbReference>
<protein>
    <recommendedName>
        <fullName evidence="1">Zinc finger CGNR domain-containing protein</fullName>
    </recommendedName>
</protein>
<organism evidence="2 3">
    <name type="scientific">Amycolatopsis minnesotensis</name>
    <dbReference type="NCBI Taxonomy" id="337894"/>
    <lineage>
        <taxon>Bacteria</taxon>
        <taxon>Bacillati</taxon>
        <taxon>Actinomycetota</taxon>
        <taxon>Actinomycetes</taxon>
        <taxon>Pseudonocardiales</taxon>
        <taxon>Pseudonocardiaceae</taxon>
        <taxon>Amycolatopsis</taxon>
    </lineage>
</organism>
<comment type="caution">
    <text evidence="2">The sequence shown here is derived from an EMBL/GenBank/DDBJ whole genome shotgun (WGS) entry which is preliminary data.</text>
</comment>
<accession>A0ABP5DM34</accession>
<gene>
    <name evidence="2" type="ORF">GCM10009754_66680</name>
</gene>
<sequence>MKSHMVAIGNATVSENSDRPTRVLGLAHGHFAILAMLVHGVVPVTTEPGTRLLTGGDGQSCEFDPGVLCLELLLTGGPRIVRPLRNPAPAHDVADWLIGSRLAATAPLDDVEIRVRPRELLRLKAFRDRMWAIAAGGRPSTADLAAVNEGVGALPVLGLDPENGTRTWLGPVTGAQVLAAAAHEIVDLLGTGLADRMRECEAGDCRLLFVDTSRPGNGAGAR</sequence>
<evidence type="ECO:0000313" key="2">
    <source>
        <dbReference type="EMBL" id="GAA1980688.1"/>
    </source>
</evidence>
<dbReference type="InterPro" id="IPR023286">
    <property type="entry name" value="ABATE_dom_sf"/>
</dbReference>
<dbReference type="InterPro" id="IPR010852">
    <property type="entry name" value="ABATE"/>
</dbReference>
<name>A0ABP5DM34_9PSEU</name>
<dbReference type="PANTHER" id="PTHR35525">
    <property type="entry name" value="BLL6575 PROTEIN"/>
    <property type="match status" value="1"/>
</dbReference>
<evidence type="ECO:0000313" key="3">
    <source>
        <dbReference type="Proteomes" id="UP001501116"/>
    </source>
</evidence>
<evidence type="ECO:0000259" key="1">
    <source>
        <dbReference type="Pfam" id="PF11706"/>
    </source>
</evidence>
<dbReference type="Pfam" id="PF11706">
    <property type="entry name" value="zf-CGNR"/>
    <property type="match status" value="1"/>
</dbReference>
<dbReference type="PANTHER" id="PTHR35525:SF3">
    <property type="entry name" value="BLL6575 PROTEIN"/>
    <property type="match status" value="1"/>
</dbReference>
<dbReference type="Proteomes" id="UP001501116">
    <property type="component" value="Unassembled WGS sequence"/>
</dbReference>
<keyword evidence="3" id="KW-1185">Reference proteome</keyword>
<dbReference type="Gene3D" id="1.10.3300.10">
    <property type="entry name" value="Jann2411-like domain"/>
    <property type="match status" value="1"/>
</dbReference>
<feature type="domain" description="Zinc finger CGNR" evidence="1">
    <location>
        <begin position="196"/>
        <end position="217"/>
    </location>
</feature>
<proteinExistence type="predicted"/>
<dbReference type="EMBL" id="BAAANN010000033">
    <property type="protein sequence ID" value="GAA1980688.1"/>
    <property type="molecule type" value="Genomic_DNA"/>
</dbReference>